<dbReference type="Proteomes" id="UP000005850">
    <property type="component" value="Chromosome"/>
</dbReference>
<evidence type="ECO:0000259" key="4">
    <source>
        <dbReference type="Pfam" id="PF25917"/>
    </source>
</evidence>
<dbReference type="EMBL" id="CP007806">
    <property type="protein sequence ID" value="AIG24889.1"/>
    <property type="molecule type" value="Genomic_DNA"/>
</dbReference>
<feature type="domain" description="YknX-like beta-barrel" evidence="6">
    <location>
        <begin position="364"/>
        <end position="430"/>
    </location>
</feature>
<dbReference type="Gene3D" id="2.40.50.100">
    <property type="match status" value="2"/>
</dbReference>
<dbReference type="GO" id="GO:0030313">
    <property type="term" value="C:cell envelope"/>
    <property type="evidence" value="ECO:0007669"/>
    <property type="project" value="UniProtKB-SubCell"/>
</dbReference>
<dbReference type="AlphaFoldDB" id="A0A075QZ83"/>
<dbReference type="Pfam" id="PF25990">
    <property type="entry name" value="Beta-barrel_YknX"/>
    <property type="match status" value="1"/>
</dbReference>
<dbReference type="RefSeq" id="WP_003335646.1">
    <property type="nucleotide sequence ID" value="NZ_CP007806.1"/>
</dbReference>
<accession>A0A075QZ83</accession>
<evidence type="ECO:0000259" key="5">
    <source>
        <dbReference type="Pfam" id="PF25967"/>
    </source>
</evidence>
<dbReference type="eggNOG" id="COG0845">
    <property type="taxonomic scope" value="Bacteria"/>
</dbReference>
<feature type="domain" description="Multidrug resistance protein MdtA-like C-terminal permuted SH3" evidence="5">
    <location>
        <begin position="442"/>
        <end position="499"/>
    </location>
</feature>
<dbReference type="PANTHER" id="PTHR32347:SF14">
    <property type="entry name" value="EFFLUX SYSTEM COMPONENT YKNX-RELATED"/>
    <property type="match status" value="1"/>
</dbReference>
<comment type="subcellular location">
    <subcellularLocation>
        <location evidence="1">Cell envelope</location>
    </subcellularLocation>
</comment>
<evidence type="ECO:0000256" key="3">
    <source>
        <dbReference type="SAM" id="Coils"/>
    </source>
</evidence>
<dbReference type="InterPro" id="IPR058636">
    <property type="entry name" value="Beta-barrel_YknX"/>
</dbReference>
<gene>
    <name evidence="7" type="primary">macA_1</name>
    <name evidence="7" type="ORF">BRLA_c005310</name>
</gene>
<keyword evidence="8" id="KW-1185">Reference proteome</keyword>
<dbReference type="Pfam" id="PF25967">
    <property type="entry name" value="RND-MFP_C"/>
    <property type="match status" value="1"/>
</dbReference>
<dbReference type="InterPro" id="IPR058625">
    <property type="entry name" value="MdtA-like_BSH"/>
</dbReference>
<dbReference type="PRINTS" id="PR01490">
    <property type="entry name" value="RTXTOXIND"/>
</dbReference>
<dbReference type="CDD" id="cd06850">
    <property type="entry name" value="biotinyl_domain"/>
    <property type="match status" value="1"/>
</dbReference>
<evidence type="ECO:0000256" key="2">
    <source>
        <dbReference type="ARBA" id="ARBA00023054"/>
    </source>
</evidence>
<feature type="coiled-coil region" evidence="3">
    <location>
        <begin position="109"/>
        <end position="136"/>
    </location>
</feature>
<organism evidence="7 8">
    <name type="scientific">Brevibacillus laterosporus LMG 15441</name>
    <dbReference type="NCBI Taxonomy" id="1042163"/>
    <lineage>
        <taxon>Bacteria</taxon>
        <taxon>Bacillati</taxon>
        <taxon>Bacillota</taxon>
        <taxon>Bacilli</taxon>
        <taxon>Bacillales</taxon>
        <taxon>Paenibacillaceae</taxon>
        <taxon>Brevibacillus</taxon>
    </lineage>
</organism>
<dbReference type="PANTHER" id="PTHR32347">
    <property type="entry name" value="EFFLUX SYSTEM COMPONENT YKNX-RELATED"/>
    <property type="match status" value="1"/>
</dbReference>
<keyword evidence="2 3" id="KW-0175">Coiled coil</keyword>
<sequence>MAMKKKVIISAITVLVLAGGGYGGYKYFAPATDASQEVVEPPALQTVGVDMGEVKKTVYSTGTVEATARQEVKPDVSGKVESLVVKEGQHVKKGDLLFTMEATDTGFEIEKQKLSMSRMEKEIKDLKARKDRIEANAGGVVKEILVKRGDSVSPETVIAKVNDPSYLKITGYFSPYEAELLREGQKVKVFLPSSMTYVDGEIDRIDMEGTKQDGKMAQHAVDVLVKNSGALYVNDLGSVEYTDAKGLKYASQGNTPFTKAVDIEILAGTTGKVGEVLFKKGDTIKKNQLLAKMDREADKSEIEEKELNWKEAQLGMDQKMRDLSKRRVVAPISGEITKLNVKVGEALGSDPAAIIMDTSSVTFKAAVDELDFPQVKVGQNVDVFITAFGTKAFKGTVTELPKEGSKQDKSVRFEVKIAVEDSSQLKHGMSGDCDIYIHKKDNALRLPVNAVEVMEEGKATVMVKDPSGNPMPKDVGIGIEGAEYVEIVSGLKEGDEVVLTNGEGM</sequence>
<dbReference type="Gene3D" id="2.40.30.170">
    <property type="match status" value="1"/>
</dbReference>
<evidence type="ECO:0000313" key="7">
    <source>
        <dbReference type="EMBL" id="AIG24889.1"/>
    </source>
</evidence>
<dbReference type="InterPro" id="IPR050465">
    <property type="entry name" value="UPF0194_transport"/>
</dbReference>
<dbReference type="Gene3D" id="1.10.287.470">
    <property type="entry name" value="Helix hairpin bin"/>
    <property type="match status" value="1"/>
</dbReference>
<proteinExistence type="predicted"/>
<dbReference type="KEGG" id="blr:BRLA_c005310"/>
<evidence type="ECO:0000259" key="6">
    <source>
        <dbReference type="Pfam" id="PF25990"/>
    </source>
</evidence>
<dbReference type="InterPro" id="IPR058627">
    <property type="entry name" value="MdtA-like_C"/>
</dbReference>
<evidence type="ECO:0000256" key="1">
    <source>
        <dbReference type="ARBA" id="ARBA00004196"/>
    </source>
</evidence>
<name>A0A075QZ83_BRELA</name>
<dbReference type="Pfam" id="PF25917">
    <property type="entry name" value="BSH_RND"/>
    <property type="match status" value="2"/>
</dbReference>
<dbReference type="HOGENOM" id="CLU_018816_12_1_9"/>
<protein>
    <submittedName>
        <fullName evidence="7">Macrolide export protein MacA</fullName>
    </submittedName>
</protein>
<feature type="domain" description="Multidrug resistance protein MdtA-like barrel-sandwich hybrid" evidence="4">
    <location>
        <begin position="71"/>
        <end position="153"/>
    </location>
</feature>
<dbReference type="Gene3D" id="2.40.420.20">
    <property type="match status" value="1"/>
</dbReference>
<evidence type="ECO:0000313" key="8">
    <source>
        <dbReference type="Proteomes" id="UP000005850"/>
    </source>
</evidence>
<reference evidence="7 8" key="1">
    <citation type="journal article" date="2011" name="J. Bacteriol.">
        <title>Genome sequence of Brevibacillus laterosporus LMG 15441, a pathogen of invertebrates.</title>
        <authorList>
            <person name="Djukic M."/>
            <person name="Poehlein A."/>
            <person name="Thurmer A."/>
            <person name="Daniel R."/>
        </authorList>
    </citation>
    <scope>NUCLEOTIDE SEQUENCE [LARGE SCALE GENOMIC DNA]</scope>
    <source>
        <strain evidence="7 8">LMG 15441</strain>
    </source>
</reference>
<dbReference type="SUPFAM" id="SSF111369">
    <property type="entry name" value="HlyD-like secretion proteins"/>
    <property type="match status" value="2"/>
</dbReference>
<dbReference type="STRING" id="1042163.BRLA_c005310"/>
<feature type="domain" description="Multidrug resistance protein MdtA-like barrel-sandwich hybrid" evidence="4">
    <location>
        <begin position="265"/>
        <end position="349"/>
    </location>
</feature>